<dbReference type="EMBL" id="SNSC02000003">
    <property type="protein sequence ID" value="TID25619.1"/>
    <property type="molecule type" value="Genomic_DNA"/>
</dbReference>
<keyword evidence="1" id="KW-0472">Membrane</keyword>
<evidence type="ECO:0000256" key="1">
    <source>
        <dbReference type="SAM" id="Phobius"/>
    </source>
</evidence>
<dbReference type="InterPro" id="IPR010699">
    <property type="entry name" value="DUF1275"/>
</dbReference>
<dbReference type="Proteomes" id="UP000298493">
    <property type="component" value="Unassembled WGS sequence"/>
</dbReference>
<evidence type="ECO:0008006" key="4">
    <source>
        <dbReference type="Google" id="ProtNLM"/>
    </source>
</evidence>
<dbReference type="PANTHER" id="PTHR37488:SF1">
    <property type="entry name" value="DUF1275 DOMAIN PROTEIN"/>
    <property type="match status" value="1"/>
</dbReference>
<accession>A0A4Z1PDS0</accession>
<evidence type="ECO:0000313" key="2">
    <source>
        <dbReference type="EMBL" id="TID25619.1"/>
    </source>
</evidence>
<dbReference type="Pfam" id="PF06912">
    <property type="entry name" value="DUF1275"/>
    <property type="match status" value="1"/>
</dbReference>
<name>A0A4Z1PDS0_9PEZI</name>
<proteinExistence type="predicted"/>
<keyword evidence="1" id="KW-1133">Transmembrane helix</keyword>
<gene>
    <name evidence="2" type="ORF">E6O75_ATG03482</name>
</gene>
<feature type="transmembrane region" description="Helical" evidence="1">
    <location>
        <begin position="110"/>
        <end position="130"/>
    </location>
</feature>
<dbReference type="STRING" id="86259.A0A4Z1PDS0"/>
<comment type="caution">
    <text evidence="2">The sequence shown here is derived from an EMBL/GenBank/DDBJ whole genome shotgun (WGS) entry which is preliminary data.</text>
</comment>
<organism evidence="2 3">
    <name type="scientific">Venturia nashicola</name>
    <dbReference type="NCBI Taxonomy" id="86259"/>
    <lineage>
        <taxon>Eukaryota</taxon>
        <taxon>Fungi</taxon>
        <taxon>Dikarya</taxon>
        <taxon>Ascomycota</taxon>
        <taxon>Pezizomycotina</taxon>
        <taxon>Dothideomycetes</taxon>
        <taxon>Pleosporomycetidae</taxon>
        <taxon>Venturiales</taxon>
        <taxon>Venturiaceae</taxon>
        <taxon>Venturia</taxon>
    </lineage>
</organism>
<keyword evidence="3" id="KW-1185">Reference proteome</keyword>
<dbReference type="AlphaFoldDB" id="A0A4Z1PDS0"/>
<feature type="transmembrane region" description="Helical" evidence="1">
    <location>
        <begin position="52"/>
        <end position="71"/>
    </location>
</feature>
<evidence type="ECO:0000313" key="3">
    <source>
        <dbReference type="Proteomes" id="UP000298493"/>
    </source>
</evidence>
<dbReference type="PANTHER" id="PTHR37488">
    <property type="entry name" value="DUF1275 DOMAIN-CONTAINING PROTEIN"/>
    <property type="match status" value="1"/>
</dbReference>
<sequence>MDPPHQSYGAIQEGRATTGHVHADDEENARLLPTSNSQSSHMRFRDHMKEGIDTDGGEFILILGYIITGLIDGSAVFIWGAFASMQTGNTIYLGLGLAEPSSANRWIKSLLSISCFCLGATVFAWFHRFFGAKKRWVMFSSYLFQTLLIVAAAIIVSLDRTTTEDKEKVRWPVMVPLAFMAVGSSGQCVSSRALDKNSLTSVVLTSIYCDLFSDPRLLSFSGSSNPSRNQRLAAPICVLLGALVGGFWARSEIGLQGALWTAAGLKFCVVLAWAEWKIAPEVED</sequence>
<keyword evidence="1" id="KW-0812">Transmembrane</keyword>
<protein>
    <recommendedName>
        <fullName evidence="4">DUF1275 domain protein</fullName>
    </recommendedName>
</protein>
<feature type="transmembrane region" description="Helical" evidence="1">
    <location>
        <begin position="136"/>
        <end position="158"/>
    </location>
</feature>
<reference evidence="2 3" key="1">
    <citation type="submission" date="2019-04" db="EMBL/GenBank/DDBJ databases">
        <title>High contiguity whole genome sequence and gene annotation resource for two Venturia nashicola isolates.</title>
        <authorList>
            <person name="Prokchorchik M."/>
            <person name="Won K."/>
            <person name="Lee Y."/>
            <person name="Choi E.D."/>
            <person name="Segonzac C."/>
            <person name="Sohn K.H."/>
        </authorList>
    </citation>
    <scope>NUCLEOTIDE SEQUENCE [LARGE SCALE GENOMIC DNA]</scope>
    <source>
        <strain evidence="2 3">PRI2</strain>
    </source>
</reference>